<proteinExistence type="inferred from homology"/>
<dbReference type="Pfam" id="PF26002">
    <property type="entry name" value="Beta-barrel_AprE"/>
    <property type="match status" value="1"/>
</dbReference>
<dbReference type="Gene3D" id="2.40.30.170">
    <property type="match status" value="1"/>
</dbReference>
<dbReference type="PANTHER" id="PTHR30386">
    <property type="entry name" value="MEMBRANE FUSION SUBUNIT OF EMRAB-TOLC MULTIDRUG EFFLUX PUMP"/>
    <property type="match status" value="1"/>
</dbReference>
<evidence type="ECO:0000256" key="2">
    <source>
        <dbReference type="ARBA" id="ARBA00009477"/>
    </source>
</evidence>
<comment type="similarity">
    <text evidence="2">Belongs to the membrane fusion protein (MFP) (TC 8.A.1) family.</text>
</comment>
<dbReference type="HOGENOM" id="CLU_023976_6_1_9"/>
<dbReference type="PRINTS" id="PR01490">
    <property type="entry name" value="RTXTOXIND"/>
</dbReference>
<feature type="transmembrane region" description="Helical" evidence="6">
    <location>
        <begin position="79"/>
        <end position="97"/>
    </location>
</feature>
<evidence type="ECO:0000259" key="7">
    <source>
        <dbReference type="Pfam" id="PF25917"/>
    </source>
</evidence>
<keyword evidence="3 6" id="KW-0812">Transmembrane</keyword>
<evidence type="ECO:0000256" key="4">
    <source>
        <dbReference type="ARBA" id="ARBA00022989"/>
    </source>
</evidence>
<dbReference type="Proteomes" id="UP000002148">
    <property type="component" value="Chromosome"/>
</dbReference>
<dbReference type="AlphaFoldDB" id="A3CMV8"/>
<protein>
    <submittedName>
        <fullName evidence="9">Multidrug resistance efflux pump/hemolysin secretion transmembrane protein, putative</fullName>
    </submittedName>
</protein>
<keyword evidence="4 6" id="KW-1133">Transmembrane helix</keyword>
<evidence type="ECO:0000256" key="5">
    <source>
        <dbReference type="ARBA" id="ARBA00023136"/>
    </source>
</evidence>
<dbReference type="PATRIC" id="fig|388919.9.peg.1047"/>
<dbReference type="KEGG" id="ssa:SSA_1101"/>
<accession>A3CMV8</accession>
<dbReference type="Gene3D" id="2.40.50.100">
    <property type="match status" value="1"/>
</dbReference>
<name>A3CMV8_STRSV</name>
<dbReference type="InterPro" id="IPR050739">
    <property type="entry name" value="MFP"/>
</dbReference>
<sequence length="402" mass="44779">MKETWCLMIAMNDFLKKMGYTHISIANRKGWDNMDMNKNAPLTDYLRKYRQQKDRTLKYDFMPSLLEIVERPAHIAGKWIIILIGLLVLVVLLWASLSRIDVVVVGTGEIVPEERVQSVASLTNGIVKSMNVKEGDQVEKGTTILELDDAVTKQNVGQLENSLTEINASIAVIQKYQADKNISIQLSDYDSLAQNAVQSLISENNLYRQQLSKADANLVIAQYETSLAQKMATLTENKRKTETDLAQQHYILEHLAIKSPSTGQIASLSVSYIGQNVSSENPIATILPSKSELIFEAQVSDKDRADIQKDMEAVVKLQAYPYSDYGTIPGKVTYISPTAFQVKGKGMVYIVRISVDKKKLHKGVSLISGLSGTIEIKTSSRSVLDYFLDPIRDGLNGSLKEK</sequence>
<dbReference type="eggNOG" id="COG0845">
    <property type="taxonomic scope" value="Bacteria"/>
</dbReference>
<keyword evidence="10" id="KW-1185">Reference proteome</keyword>
<evidence type="ECO:0000259" key="8">
    <source>
        <dbReference type="Pfam" id="PF26002"/>
    </source>
</evidence>
<gene>
    <name evidence="9" type="ordered locus">SSA_1101</name>
</gene>
<comment type="subcellular location">
    <subcellularLocation>
        <location evidence="1">Membrane</location>
        <topology evidence="1">Single-pass membrane protein</topology>
    </subcellularLocation>
</comment>
<evidence type="ECO:0000256" key="3">
    <source>
        <dbReference type="ARBA" id="ARBA00022692"/>
    </source>
</evidence>
<dbReference type="Pfam" id="PF25917">
    <property type="entry name" value="BSH_RND"/>
    <property type="match status" value="1"/>
</dbReference>
<evidence type="ECO:0000313" key="10">
    <source>
        <dbReference type="Proteomes" id="UP000002148"/>
    </source>
</evidence>
<dbReference type="SMR" id="A3CMV8"/>
<dbReference type="SUPFAM" id="SSF111369">
    <property type="entry name" value="HlyD-like secretion proteins"/>
    <property type="match status" value="1"/>
</dbReference>
<dbReference type="OrthoDB" id="9810980at2"/>
<evidence type="ECO:0000313" key="9">
    <source>
        <dbReference type="EMBL" id="ABN44513.1"/>
    </source>
</evidence>
<dbReference type="STRING" id="388919.SSA_1101"/>
<dbReference type="GO" id="GO:0016020">
    <property type="term" value="C:membrane"/>
    <property type="evidence" value="ECO:0007669"/>
    <property type="project" value="UniProtKB-SubCell"/>
</dbReference>
<dbReference type="EMBL" id="CP000387">
    <property type="protein sequence ID" value="ABN44513.1"/>
    <property type="molecule type" value="Genomic_DNA"/>
</dbReference>
<evidence type="ECO:0000256" key="1">
    <source>
        <dbReference type="ARBA" id="ARBA00004167"/>
    </source>
</evidence>
<dbReference type="InterPro" id="IPR058625">
    <property type="entry name" value="MdtA-like_BSH"/>
</dbReference>
<dbReference type="PANTHER" id="PTHR30386:SF26">
    <property type="entry name" value="TRANSPORT PROTEIN COMB"/>
    <property type="match status" value="1"/>
</dbReference>
<reference evidence="9 10" key="1">
    <citation type="journal article" date="2007" name="J. Bacteriol.">
        <title>Genome of the opportunistic pathogen Streptococcus sanguinis.</title>
        <authorList>
            <person name="Xu P."/>
            <person name="Alves J.M."/>
            <person name="Kitten T."/>
            <person name="Brown A."/>
            <person name="Chen Z."/>
            <person name="Ozaki L.S."/>
            <person name="Manque P."/>
            <person name="Ge X."/>
            <person name="Serrano M.G."/>
            <person name="Puiu D."/>
            <person name="Hendricks S."/>
            <person name="Wang Y."/>
            <person name="Chaplin M.D."/>
            <person name="Akan D."/>
            <person name="Paik S."/>
            <person name="Peterson D.L."/>
            <person name="Macrina F.L."/>
            <person name="Buck G.A."/>
        </authorList>
    </citation>
    <scope>NUCLEOTIDE SEQUENCE [LARGE SCALE GENOMIC DNA]</scope>
    <source>
        <strain evidence="9 10">SK36</strain>
    </source>
</reference>
<feature type="domain" description="Multidrug resistance protein MdtA-like barrel-sandwich hybrid" evidence="7">
    <location>
        <begin position="118"/>
        <end position="286"/>
    </location>
</feature>
<organism evidence="9 10">
    <name type="scientific">Streptococcus sanguinis (strain SK36)</name>
    <dbReference type="NCBI Taxonomy" id="388919"/>
    <lineage>
        <taxon>Bacteria</taxon>
        <taxon>Bacillati</taxon>
        <taxon>Bacillota</taxon>
        <taxon>Bacilli</taxon>
        <taxon>Lactobacillales</taxon>
        <taxon>Streptococcaceae</taxon>
        <taxon>Streptococcus</taxon>
    </lineage>
</organism>
<keyword evidence="5 6" id="KW-0472">Membrane</keyword>
<feature type="domain" description="AprE-like beta-barrel" evidence="8">
    <location>
        <begin position="293"/>
        <end position="378"/>
    </location>
</feature>
<evidence type="ECO:0000256" key="6">
    <source>
        <dbReference type="SAM" id="Phobius"/>
    </source>
</evidence>
<dbReference type="InterPro" id="IPR058982">
    <property type="entry name" value="Beta-barrel_AprE"/>
</dbReference>